<keyword evidence="3" id="KW-1185">Reference proteome</keyword>
<proteinExistence type="predicted"/>
<dbReference type="Pfam" id="PF02585">
    <property type="entry name" value="PIG-L"/>
    <property type="match status" value="1"/>
</dbReference>
<dbReference type="Gene3D" id="3.40.50.10320">
    <property type="entry name" value="LmbE-like"/>
    <property type="match status" value="1"/>
</dbReference>
<dbReference type="SUPFAM" id="SSF102588">
    <property type="entry name" value="LmbE-like"/>
    <property type="match status" value="1"/>
</dbReference>
<dbReference type="RefSeq" id="WP_379579095.1">
    <property type="nucleotide sequence ID" value="NZ_JBHUFV010000061.1"/>
</dbReference>
<dbReference type="PANTHER" id="PTHR12993:SF23">
    <property type="entry name" value="N-ACETYLGLUCOSAMINYLPHOSPHATIDYLINOSITOL DEACETYLASE"/>
    <property type="match status" value="1"/>
</dbReference>
<protein>
    <submittedName>
        <fullName evidence="2">PIG-L family deacetylase</fullName>
    </submittedName>
</protein>
<evidence type="ECO:0000313" key="3">
    <source>
        <dbReference type="Proteomes" id="UP001597368"/>
    </source>
</evidence>
<keyword evidence="1" id="KW-0862">Zinc</keyword>
<dbReference type="Proteomes" id="UP001597368">
    <property type="component" value="Unassembled WGS sequence"/>
</dbReference>
<name>A0ABW4T6T3_9ACTN</name>
<dbReference type="EMBL" id="JBHUFV010000061">
    <property type="protein sequence ID" value="MFD1937685.1"/>
    <property type="molecule type" value="Genomic_DNA"/>
</dbReference>
<comment type="caution">
    <text evidence="2">The sequence shown here is derived from an EMBL/GenBank/DDBJ whole genome shotgun (WGS) entry which is preliminary data.</text>
</comment>
<accession>A0ABW4T6T3</accession>
<sequence length="291" mass="31283">MRAFSLLVSAALVLFTVAPFAVRPIRHLLGLPEVGERFAQVVAHPDDDLLFMSPDLFGAVAAGRPTMTVFLTAGEGTAGLEDGHDPHAYAGQRQAGIRAAYAWLAGVPDLWRGRTVLVAGVPVRTEWLVGSPRVRLVFAGLPDGGDPRADGGPHALSRLLSGVTACVRAFTSPGRCLSKADVTGMLAALLTRFRPTELRTLDPDPSGTPADHLDHTASARFAKAAAAGLRVRVRSYRGYPITELPPNLAAGPAWVKRAVFHVYRRHDYRALSGPRYGRWVGRMYTVAPPAR</sequence>
<evidence type="ECO:0000313" key="2">
    <source>
        <dbReference type="EMBL" id="MFD1937685.1"/>
    </source>
</evidence>
<gene>
    <name evidence="2" type="ORF">ACFSKW_40075</name>
</gene>
<evidence type="ECO:0000256" key="1">
    <source>
        <dbReference type="ARBA" id="ARBA00022833"/>
    </source>
</evidence>
<reference evidence="3" key="1">
    <citation type="journal article" date="2019" name="Int. J. Syst. Evol. Microbiol.">
        <title>The Global Catalogue of Microorganisms (GCM) 10K type strain sequencing project: providing services to taxonomists for standard genome sequencing and annotation.</title>
        <authorList>
            <consortium name="The Broad Institute Genomics Platform"/>
            <consortium name="The Broad Institute Genome Sequencing Center for Infectious Disease"/>
            <person name="Wu L."/>
            <person name="Ma J."/>
        </authorList>
    </citation>
    <scope>NUCLEOTIDE SEQUENCE [LARGE SCALE GENOMIC DNA]</scope>
    <source>
        <strain evidence="3">ICMP 6774ER</strain>
    </source>
</reference>
<dbReference type="InterPro" id="IPR003737">
    <property type="entry name" value="GlcNAc_PI_deacetylase-related"/>
</dbReference>
<dbReference type="PANTHER" id="PTHR12993">
    <property type="entry name" value="N-ACETYLGLUCOSAMINYL-PHOSPHATIDYLINOSITOL DE-N-ACETYLASE-RELATED"/>
    <property type="match status" value="1"/>
</dbReference>
<dbReference type="InterPro" id="IPR024078">
    <property type="entry name" value="LmbE-like_dom_sf"/>
</dbReference>
<organism evidence="2 3">
    <name type="scientific">Nonomuraea mangrovi</name>
    <dbReference type="NCBI Taxonomy" id="2316207"/>
    <lineage>
        <taxon>Bacteria</taxon>
        <taxon>Bacillati</taxon>
        <taxon>Actinomycetota</taxon>
        <taxon>Actinomycetes</taxon>
        <taxon>Streptosporangiales</taxon>
        <taxon>Streptosporangiaceae</taxon>
        <taxon>Nonomuraea</taxon>
    </lineage>
</organism>